<name>A0A2T5GME7_9SPHN</name>
<dbReference type="GO" id="GO:0000155">
    <property type="term" value="F:phosphorelay sensor kinase activity"/>
    <property type="evidence" value="ECO:0007669"/>
    <property type="project" value="TreeGrafter"/>
</dbReference>
<keyword evidence="1" id="KW-0812">Transmembrane</keyword>
<feature type="transmembrane region" description="Helical" evidence="1">
    <location>
        <begin position="187"/>
        <end position="210"/>
    </location>
</feature>
<dbReference type="PANTHER" id="PTHR45569">
    <property type="entry name" value="SENSOR PROTEIN KDPD"/>
    <property type="match status" value="1"/>
</dbReference>
<feature type="transmembrane region" description="Helical" evidence="1">
    <location>
        <begin position="116"/>
        <end position="138"/>
    </location>
</feature>
<dbReference type="InterPro" id="IPR003594">
    <property type="entry name" value="HATPase_dom"/>
</dbReference>
<evidence type="ECO:0000256" key="1">
    <source>
        <dbReference type="SAM" id="Phobius"/>
    </source>
</evidence>
<feature type="transmembrane region" description="Helical" evidence="1">
    <location>
        <begin position="150"/>
        <end position="172"/>
    </location>
</feature>
<dbReference type="RefSeq" id="WP_244185256.1">
    <property type="nucleotide sequence ID" value="NZ_QAOG01000003.1"/>
</dbReference>
<dbReference type="Proteomes" id="UP000244189">
    <property type="component" value="Unassembled WGS sequence"/>
</dbReference>
<sequence>MASVPLPPADRATADIDAVDAPGEAPSLRSRSPWLPRDREWLVLAGYGVTFLALHRLAILWGGVGYYSLWFPAAGVRLALFWRFGARLAPATALTEIIVQCLTGIIVFTQPEWPRGIFGVASPVLAYGIAVAVVRRVADGATGSLATAPMPLGLASVLAPLIAVAFALPWSIVRPDITNVANVRDVIVSLTGFAVGDMLGVLLIAPPLLWIADLSSGSTAMPAMVPSRRDIAEAVIVLGLALGLVGMLASIGLGLPATPVLLAIAWIGLRFGRAAAWAAIVVTAILVLPETVGAIPVDQRLALHMSLAAVTVVGYLAGSFADAEARALAAVARRDRMLFQAERLKTLRAMSVAVIHEISQPLSTLAIEARHLVEISAHADPDIAETARLIERKTVTLSTLVRRLRRFGGRAVDEPSLLPVGALVDTVAALARPEASVAGVAIRIAPVDPEWTVLAQEIEIAQALVNLVRNAVQATDDGVVEIAVTRRDERVAIAVVNHCADHPLVHEGMGVGSLVAKAIVEAHGGTLSRADRGLLRIAHVVTLPLVGTLTGDAA</sequence>
<dbReference type="Gene3D" id="3.30.565.10">
    <property type="entry name" value="Histidine kinase-like ATPase, C-terminal domain"/>
    <property type="match status" value="1"/>
</dbReference>
<evidence type="ECO:0000313" key="3">
    <source>
        <dbReference type="EMBL" id="PTQ60510.1"/>
    </source>
</evidence>
<dbReference type="Gene3D" id="1.10.287.130">
    <property type="match status" value="1"/>
</dbReference>
<dbReference type="PANTHER" id="PTHR45569:SF1">
    <property type="entry name" value="SENSOR PROTEIN KDPD"/>
    <property type="match status" value="1"/>
</dbReference>
<protein>
    <recommendedName>
        <fullName evidence="2">Histidine kinase domain-containing protein</fullName>
    </recommendedName>
</protein>
<feature type="transmembrane region" description="Helical" evidence="1">
    <location>
        <begin position="41"/>
        <end position="61"/>
    </location>
</feature>
<feature type="transmembrane region" description="Helical" evidence="1">
    <location>
        <begin position="261"/>
        <end position="289"/>
    </location>
</feature>
<keyword evidence="4" id="KW-1185">Reference proteome</keyword>
<dbReference type="AlphaFoldDB" id="A0A2T5GME7"/>
<keyword evidence="1" id="KW-1133">Transmembrane helix</keyword>
<evidence type="ECO:0000313" key="4">
    <source>
        <dbReference type="Proteomes" id="UP000244189"/>
    </source>
</evidence>
<evidence type="ECO:0000259" key="2">
    <source>
        <dbReference type="PROSITE" id="PS50109"/>
    </source>
</evidence>
<feature type="transmembrane region" description="Helical" evidence="1">
    <location>
        <begin position="91"/>
        <end position="110"/>
    </location>
</feature>
<keyword evidence="1" id="KW-0472">Membrane</keyword>
<dbReference type="PROSITE" id="PS50109">
    <property type="entry name" value="HIS_KIN"/>
    <property type="match status" value="1"/>
</dbReference>
<reference evidence="3 4" key="1">
    <citation type="submission" date="2018-04" db="EMBL/GenBank/DDBJ databases">
        <title>Genomic Encyclopedia of Type Strains, Phase III (KMG-III): the genomes of soil and plant-associated and newly described type strains.</title>
        <authorList>
            <person name="Whitman W."/>
        </authorList>
    </citation>
    <scope>NUCLEOTIDE SEQUENCE [LARGE SCALE GENOMIC DNA]</scope>
    <source>
        <strain evidence="3 4">MA101b</strain>
    </source>
</reference>
<gene>
    <name evidence="3" type="ORF">C8J26_2222</name>
</gene>
<organism evidence="3 4">
    <name type="scientific">Sphingomonas aurantiaca</name>
    <dbReference type="NCBI Taxonomy" id="185949"/>
    <lineage>
        <taxon>Bacteria</taxon>
        <taxon>Pseudomonadati</taxon>
        <taxon>Pseudomonadota</taxon>
        <taxon>Alphaproteobacteria</taxon>
        <taxon>Sphingomonadales</taxon>
        <taxon>Sphingomonadaceae</taxon>
        <taxon>Sphingomonas</taxon>
    </lineage>
</organism>
<dbReference type="GO" id="GO:0005886">
    <property type="term" value="C:plasma membrane"/>
    <property type="evidence" value="ECO:0007669"/>
    <property type="project" value="TreeGrafter"/>
</dbReference>
<dbReference type="InterPro" id="IPR052023">
    <property type="entry name" value="Histidine_kinase_KdpD"/>
</dbReference>
<feature type="domain" description="Histidine kinase" evidence="2">
    <location>
        <begin position="353"/>
        <end position="547"/>
    </location>
</feature>
<proteinExistence type="predicted"/>
<comment type="caution">
    <text evidence="3">The sequence shown here is derived from an EMBL/GenBank/DDBJ whole genome shotgun (WGS) entry which is preliminary data.</text>
</comment>
<dbReference type="EMBL" id="QAOG01000003">
    <property type="protein sequence ID" value="PTQ60510.1"/>
    <property type="molecule type" value="Genomic_DNA"/>
</dbReference>
<feature type="transmembrane region" description="Helical" evidence="1">
    <location>
        <begin position="301"/>
        <end position="321"/>
    </location>
</feature>
<dbReference type="InterPro" id="IPR005467">
    <property type="entry name" value="His_kinase_dom"/>
</dbReference>
<dbReference type="SMART" id="SM00387">
    <property type="entry name" value="HATPase_c"/>
    <property type="match status" value="1"/>
</dbReference>
<accession>A0A2T5GME7</accession>
<feature type="transmembrane region" description="Helical" evidence="1">
    <location>
        <begin position="231"/>
        <end position="255"/>
    </location>
</feature>
<dbReference type="SUPFAM" id="SSF55874">
    <property type="entry name" value="ATPase domain of HSP90 chaperone/DNA topoisomerase II/histidine kinase"/>
    <property type="match status" value="1"/>
</dbReference>
<dbReference type="InterPro" id="IPR036890">
    <property type="entry name" value="HATPase_C_sf"/>
</dbReference>